<keyword evidence="5" id="KW-1278">Translocase</keyword>
<evidence type="ECO:0000256" key="6">
    <source>
        <dbReference type="ARBA" id="ARBA00023136"/>
    </source>
</evidence>
<dbReference type="PANTHER" id="PTHR43790:SF3">
    <property type="entry name" value="D-ALLOSE IMPORT ATP-BINDING PROTEIN ALSA-RELATED"/>
    <property type="match status" value="1"/>
</dbReference>
<evidence type="ECO:0000256" key="2">
    <source>
        <dbReference type="ARBA" id="ARBA00022475"/>
    </source>
</evidence>
<dbReference type="InterPro" id="IPR003439">
    <property type="entry name" value="ABC_transporter-like_ATP-bd"/>
</dbReference>
<dbReference type="GO" id="GO:0016887">
    <property type="term" value="F:ATP hydrolysis activity"/>
    <property type="evidence" value="ECO:0007669"/>
    <property type="project" value="InterPro"/>
</dbReference>
<keyword evidence="2" id="KW-1003">Cell membrane</keyword>
<evidence type="ECO:0000256" key="3">
    <source>
        <dbReference type="ARBA" id="ARBA00022741"/>
    </source>
</evidence>
<sequence>MNSKNGNGAPLLELSGIDKSFPGVRALNNISLTLNAGKVLALVGENGAGKSTLIKILGGVY</sequence>
<feature type="non-terminal residue" evidence="8">
    <location>
        <position position="61"/>
    </location>
</feature>
<evidence type="ECO:0000313" key="8">
    <source>
        <dbReference type="EMBL" id="SVB83829.1"/>
    </source>
</evidence>
<reference evidence="8" key="1">
    <citation type="submission" date="2018-05" db="EMBL/GenBank/DDBJ databases">
        <authorList>
            <person name="Lanie J.A."/>
            <person name="Ng W.-L."/>
            <person name="Kazmierczak K.M."/>
            <person name="Andrzejewski T.M."/>
            <person name="Davidsen T.M."/>
            <person name="Wayne K.J."/>
            <person name="Tettelin H."/>
            <person name="Glass J.I."/>
            <person name="Rusch D."/>
            <person name="Podicherti R."/>
            <person name="Tsui H.-C.T."/>
            <person name="Winkler M.E."/>
        </authorList>
    </citation>
    <scope>NUCLEOTIDE SEQUENCE</scope>
</reference>
<evidence type="ECO:0000256" key="5">
    <source>
        <dbReference type="ARBA" id="ARBA00022967"/>
    </source>
</evidence>
<name>A0A382H9L2_9ZZZZ</name>
<dbReference type="PANTHER" id="PTHR43790">
    <property type="entry name" value="CARBOHYDRATE TRANSPORT ATP-BINDING PROTEIN MG119-RELATED"/>
    <property type="match status" value="1"/>
</dbReference>
<keyword evidence="4" id="KW-0067">ATP-binding</keyword>
<dbReference type="EMBL" id="UINC01059904">
    <property type="protein sequence ID" value="SVB83829.1"/>
    <property type="molecule type" value="Genomic_DNA"/>
</dbReference>
<dbReference type="Pfam" id="PF00005">
    <property type="entry name" value="ABC_tran"/>
    <property type="match status" value="1"/>
</dbReference>
<dbReference type="SUPFAM" id="SSF52540">
    <property type="entry name" value="P-loop containing nucleoside triphosphate hydrolases"/>
    <property type="match status" value="1"/>
</dbReference>
<dbReference type="GO" id="GO:0005524">
    <property type="term" value="F:ATP binding"/>
    <property type="evidence" value="ECO:0007669"/>
    <property type="project" value="UniProtKB-KW"/>
</dbReference>
<evidence type="ECO:0000256" key="1">
    <source>
        <dbReference type="ARBA" id="ARBA00022448"/>
    </source>
</evidence>
<keyword evidence="6" id="KW-0472">Membrane</keyword>
<dbReference type="Gene3D" id="3.40.50.300">
    <property type="entry name" value="P-loop containing nucleotide triphosphate hydrolases"/>
    <property type="match status" value="1"/>
</dbReference>
<dbReference type="InterPro" id="IPR050107">
    <property type="entry name" value="ABC_carbohydrate_import_ATPase"/>
</dbReference>
<protein>
    <recommendedName>
        <fullName evidence="7">ABC transporter domain-containing protein</fullName>
    </recommendedName>
</protein>
<keyword evidence="3" id="KW-0547">Nucleotide-binding</keyword>
<feature type="domain" description="ABC transporter" evidence="7">
    <location>
        <begin position="27"/>
        <end position="60"/>
    </location>
</feature>
<evidence type="ECO:0000259" key="7">
    <source>
        <dbReference type="Pfam" id="PF00005"/>
    </source>
</evidence>
<dbReference type="AlphaFoldDB" id="A0A382H9L2"/>
<proteinExistence type="predicted"/>
<organism evidence="8">
    <name type="scientific">marine metagenome</name>
    <dbReference type="NCBI Taxonomy" id="408172"/>
    <lineage>
        <taxon>unclassified sequences</taxon>
        <taxon>metagenomes</taxon>
        <taxon>ecological metagenomes</taxon>
    </lineage>
</organism>
<gene>
    <name evidence="8" type="ORF">METZ01_LOCUS236683</name>
</gene>
<keyword evidence="1" id="KW-0813">Transport</keyword>
<accession>A0A382H9L2</accession>
<evidence type="ECO:0000256" key="4">
    <source>
        <dbReference type="ARBA" id="ARBA00022840"/>
    </source>
</evidence>
<dbReference type="InterPro" id="IPR027417">
    <property type="entry name" value="P-loop_NTPase"/>
</dbReference>